<sequence>MSTIPGLLLSARPCLGTRLVPHSFGLPVVGCAPRHGLAGRVEVGGRLRHDVPNWLDTSLPSLSWLEPVSGAAFAGIQKLAHDVVEDLEANGDTVPVALSERTYSGEFRVRIPPQTHRRLVEKAAKEHDPLAGNAVTRLRMRELMATVTA</sequence>
<proteinExistence type="predicted"/>
<dbReference type="Proteomes" id="UP000292118">
    <property type="component" value="Chromosome"/>
</dbReference>
<dbReference type="KEGG" id="xya:ET471_16515"/>
<name>A0A4P6F6Z6_9MICO</name>
<evidence type="ECO:0000313" key="1">
    <source>
        <dbReference type="EMBL" id="QAY71434.1"/>
    </source>
</evidence>
<protein>
    <submittedName>
        <fullName evidence="1">Toxin-antitoxin system HicB family antitoxin</fullName>
    </submittedName>
</protein>
<accession>A0A4P6F6Z6</accession>
<dbReference type="EMBL" id="CP035493">
    <property type="protein sequence ID" value="QAY71434.1"/>
    <property type="molecule type" value="Genomic_DNA"/>
</dbReference>
<dbReference type="InterPro" id="IPR008651">
    <property type="entry name" value="Uncharacterised_HicB"/>
</dbReference>
<dbReference type="OrthoDB" id="5297106at2"/>
<reference evidence="1 2" key="1">
    <citation type="submission" date="2019-01" db="EMBL/GenBank/DDBJ databases">
        <title>Genome sequencing of strain FW10M-9.</title>
        <authorList>
            <person name="Heo J."/>
            <person name="Kim S.-J."/>
            <person name="Kim J.-S."/>
            <person name="Hong S.-B."/>
            <person name="Kwon S.-W."/>
        </authorList>
    </citation>
    <scope>NUCLEOTIDE SEQUENCE [LARGE SCALE GENOMIC DNA]</scope>
    <source>
        <strain evidence="1 2">FW10M-9</strain>
    </source>
</reference>
<dbReference type="Pfam" id="PF05534">
    <property type="entry name" value="HicB"/>
    <property type="match status" value="1"/>
</dbReference>
<evidence type="ECO:0000313" key="2">
    <source>
        <dbReference type="Proteomes" id="UP000292118"/>
    </source>
</evidence>
<dbReference type="AlphaFoldDB" id="A0A4P6F6Z6"/>
<gene>
    <name evidence="1" type="ORF">ET471_16515</name>
</gene>
<keyword evidence="2" id="KW-1185">Reference proteome</keyword>
<organism evidence="1 2">
    <name type="scientific">Xylanimonas protaetiae</name>
    <dbReference type="NCBI Taxonomy" id="2509457"/>
    <lineage>
        <taxon>Bacteria</taxon>
        <taxon>Bacillati</taxon>
        <taxon>Actinomycetota</taxon>
        <taxon>Actinomycetes</taxon>
        <taxon>Micrococcales</taxon>
        <taxon>Promicromonosporaceae</taxon>
        <taxon>Xylanimonas</taxon>
    </lineage>
</organism>